<dbReference type="Gene3D" id="3.90.550.10">
    <property type="entry name" value="Spore Coat Polysaccharide Biosynthesis Protein SpsA, Chain A"/>
    <property type="match status" value="1"/>
</dbReference>
<evidence type="ECO:0000256" key="2">
    <source>
        <dbReference type="ARBA" id="ARBA00006739"/>
    </source>
</evidence>
<feature type="region of interest" description="Disordered" evidence="5">
    <location>
        <begin position="272"/>
        <end position="298"/>
    </location>
</feature>
<comment type="caution">
    <text evidence="7">The sequence shown here is derived from an EMBL/GenBank/DDBJ whole genome shotgun (WGS) entry which is preliminary data.</text>
</comment>
<evidence type="ECO:0000259" key="6">
    <source>
        <dbReference type="Pfam" id="PF02709"/>
    </source>
</evidence>
<organism evidence="7 8">
    <name type="scientific">Nocardioides nanhaiensis</name>
    <dbReference type="NCBI Taxonomy" id="1476871"/>
    <lineage>
        <taxon>Bacteria</taxon>
        <taxon>Bacillati</taxon>
        <taxon>Actinomycetota</taxon>
        <taxon>Actinomycetes</taxon>
        <taxon>Propionibacteriales</taxon>
        <taxon>Nocardioidaceae</taxon>
        <taxon>Nocardioides</taxon>
    </lineage>
</organism>
<keyword evidence="8" id="KW-1185">Reference proteome</keyword>
<proteinExistence type="inferred from homology"/>
<gene>
    <name evidence="7" type="ORF">GCM10023226_06280</name>
</gene>
<comment type="similarity">
    <text evidence="2">Belongs to the glycosyltransferase 2 family.</text>
</comment>
<dbReference type="SUPFAM" id="SSF53448">
    <property type="entry name" value="Nucleotide-diphospho-sugar transferases"/>
    <property type="match status" value="1"/>
</dbReference>
<protein>
    <submittedName>
        <fullName evidence="7">Glycosyltransferase</fullName>
    </submittedName>
</protein>
<name>A0ABP8VTM3_9ACTN</name>
<dbReference type="Proteomes" id="UP001500621">
    <property type="component" value="Unassembled WGS sequence"/>
</dbReference>
<evidence type="ECO:0000256" key="1">
    <source>
        <dbReference type="ARBA" id="ARBA00004776"/>
    </source>
</evidence>
<evidence type="ECO:0000256" key="4">
    <source>
        <dbReference type="ARBA" id="ARBA00022679"/>
    </source>
</evidence>
<evidence type="ECO:0000256" key="5">
    <source>
        <dbReference type="SAM" id="MobiDB-lite"/>
    </source>
</evidence>
<accession>A0ABP8VTM3</accession>
<feature type="compositionally biased region" description="Low complexity" evidence="5">
    <location>
        <begin position="282"/>
        <end position="298"/>
    </location>
</feature>
<dbReference type="InterPro" id="IPR029044">
    <property type="entry name" value="Nucleotide-diphossugar_trans"/>
</dbReference>
<keyword evidence="3" id="KW-0328">Glycosyltransferase</keyword>
<comment type="pathway">
    <text evidence="1">Cell wall biogenesis; cell wall polysaccharide biosynthesis.</text>
</comment>
<sequence length="298" mass="30891">MTARVAVVTPVRGRREHLRAQRASLAGQLGPDAEHVVVPVDDPELAGELARGSGAGTVVSAVDGHPLGLPVAAARNAGAALALARGAEVLVFLDVDCLAGPGLVPGYRRAVQEAPEVVWSGPVTYLDPPPAGGYLLDALAALDAPHPARPAPAAGERLLGASPELFWSLSFACSAAAWERTGGFCESYVGYGGEDTDLGQQVVAVGLQHGWLGDARAYHQWHPVSRPPVEHVDDIVRNAALFRSRWGWTPMGGWLEQLAGLGLVHRTDDGGWGRTPAHTEVGSAPASAPADPGSVLPG</sequence>
<evidence type="ECO:0000256" key="3">
    <source>
        <dbReference type="ARBA" id="ARBA00022676"/>
    </source>
</evidence>
<dbReference type="Pfam" id="PF02709">
    <property type="entry name" value="Glyco_transf_7C"/>
    <property type="match status" value="1"/>
</dbReference>
<dbReference type="PANTHER" id="PTHR43179">
    <property type="entry name" value="RHAMNOSYLTRANSFERASE WBBL"/>
    <property type="match status" value="1"/>
</dbReference>
<reference evidence="8" key="1">
    <citation type="journal article" date="2019" name="Int. J. Syst. Evol. Microbiol.">
        <title>The Global Catalogue of Microorganisms (GCM) 10K type strain sequencing project: providing services to taxonomists for standard genome sequencing and annotation.</title>
        <authorList>
            <consortium name="The Broad Institute Genomics Platform"/>
            <consortium name="The Broad Institute Genome Sequencing Center for Infectious Disease"/>
            <person name="Wu L."/>
            <person name="Ma J."/>
        </authorList>
    </citation>
    <scope>NUCLEOTIDE SEQUENCE [LARGE SCALE GENOMIC DNA]</scope>
    <source>
        <strain evidence="8">JCM 18127</strain>
    </source>
</reference>
<dbReference type="EMBL" id="BAABIM010000001">
    <property type="protein sequence ID" value="GAA4672260.1"/>
    <property type="molecule type" value="Genomic_DNA"/>
</dbReference>
<dbReference type="PANTHER" id="PTHR43179:SF12">
    <property type="entry name" value="GALACTOFURANOSYLTRANSFERASE GLFT2"/>
    <property type="match status" value="1"/>
</dbReference>
<dbReference type="InterPro" id="IPR027791">
    <property type="entry name" value="Galactosyl_T_C"/>
</dbReference>
<keyword evidence="4" id="KW-0808">Transferase</keyword>
<evidence type="ECO:0000313" key="8">
    <source>
        <dbReference type="Proteomes" id="UP001500621"/>
    </source>
</evidence>
<dbReference type="RefSeq" id="WP_345262591.1">
    <property type="nucleotide sequence ID" value="NZ_BAABIM010000001.1"/>
</dbReference>
<feature type="domain" description="Galactosyltransferase C-terminal" evidence="6">
    <location>
        <begin position="169"/>
        <end position="208"/>
    </location>
</feature>
<evidence type="ECO:0000313" key="7">
    <source>
        <dbReference type="EMBL" id="GAA4672260.1"/>
    </source>
</evidence>